<dbReference type="AlphaFoldDB" id="A0A5C4LV96"/>
<name>A0A5C4LV96_9PSEU</name>
<evidence type="ECO:0000313" key="1">
    <source>
        <dbReference type="EMBL" id="TNC22117.1"/>
    </source>
</evidence>
<gene>
    <name evidence="1" type="ORF">FG385_26580</name>
</gene>
<comment type="caution">
    <text evidence="1">The sequence shown here is derived from an EMBL/GenBank/DDBJ whole genome shotgun (WGS) entry which is preliminary data.</text>
</comment>
<dbReference type="RefSeq" id="WP_139099523.1">
    <property type="nucleotide sequence ID" value="NZ_VDFW01000029.1"/>
</dbReference>
<protein>
    <submittedName>
        <fullName evidence="1">Uncharacterized protein</fullName>
    </submittedName>
</protein>
<proteinExistence type="predicted"/>
<reference evidence="1 2" key="1">
    <citation type="submission" date="2019-06" db="EMBL/GenBank/DDBJ databases">
        <title>Amycolatopsis alkalitolerans sp. nov., isolated from Gastrodia elata Blume.</title>
        <authorList>
            <person name="Narsing Rao M.P."/>
            <person name="Li W.J."/>
        </authorList>
    </citation>
    <scope>NUCLEOTIDE SEQUENCE [LARGE SCALE GENOMIC DNA]</scope>
    <source>
        <strain evidence="1 2">SYSUP0005</strain>
    </source>
</reference>
<organism evidence="1 2">
    <name type="scientific">Amycolatopsis alkalitolerans</name>
    <dbReference type="NCBI Taxonomy" id="2547244"/>
    <lineage>
        <taxon>Bacteria</taxon>
        <taxon>Bacillati</taxon>
        <taxon>Actinomycetota</taxon>
        <taxon>Actinomycetes</taxon>
        <taxon>Pseudonocardiales</taxon>
        <taxon>Pseudonocardiaceae</taxon>
        <taxon>Amycolatopsis</taxon>
    </lineage>
</organism>
<dbReference type="Proteomes" id="UP000305546">
    <property type="component" value="Unassembled WGS sequence"/>
</dbReference>
<keyword evidence="2" id="KW-1185">Reference proteome</keyword>
<accession>A0A5C4LV96</accession>
<dbReference type="EMBL" id="VDFW01000029">
    <property type="protein sequence ID" value="TNC22117.1"/>
    <property type="molecule type" value="Genomic_DNA"/>
</dbReference>
<dbReference type="SUPFAM" id="SSF53756">
    <property type="entry name" value="UDP-Glycosyltransferase/glycogen phosphorylase"/>
    <property type="match status" value="1"/>
</dbReference>
<dbReference type="OrthoDB" id="3661391at2"/>
<sequence>MNLWIRGPLGPDAAARTTVAGCKTVLAVVPTMTAGTRLLDVLPLVETDFRTQTLFTVPHTTDVWHGVEEFVRAQGGLVVPWHQAVRHEWDLVVAASHRHLPELRGPILLLPHGAGAAMSRKYSRKANGAAIPTTGLDRELLTYRGRVLPAALALPHEGERDLLARRCPEALDRAVVTGDLCLDRMRASLPSRHRYRQALGIGDDQLLVTVSSTWSADSVLGRLPSLCRRLLDEFAHVALVLHPQAWAVHGRRQIAAWLSRSGLRLIPPDEGWRAAVIASDWVLGDHGSTTAYAAAIGRPVTLATWPGGNLREGSIAEVIGKHAPRLRLGRPLAAQRDTAVRRTTALRSAALPAITSRPDGAAAALRAVMYDLLGIPEPAQAPAVPAVPCA</sequence>
<evidence type="ECO:0000313" key="2">
    <source>
        <dbReference type="Proteomes" id="UP000305546"/>
    </source>
</evidence>